<dbReference type="Pfam" id="PF00482">
    <property type="entry name" value="T2SSF"/>
    <property type="match status" value="1"/>
</dbReference>
<feature type="transmembrane region" description="Helical" evidence="6">
    <location>
        <begin position="136"/>
        <end position="157"/>
    </location>
</feature>
<evidence type="ECO:0000313" key="8">
    <source>
        <dbReference type="EMBL" id="NYJ19626.1"/>
    </source>
</evidence>
<comment type="caution">
    <text evidence="8">The sequence shown here is derived from an EMBL/GenBank/DDBJ whole genome shotgun (WGS) entry which is preliminary data.</text>
</comment>
<dbReference type="PANTHER" id="PTHR35007:SF2">
    <property type="entry name" value="PILUS ASSEMBLE PROTEIN"/>
    <property type="match status" value="1"/>
</dbReference>
<dbReference type="PANTHER" id="PTHR35007">
    <property type="entry name" value="INTEGRAL MEMBRANE PROTEIN-RELATED"/>
    <property type="match status" value="1"/>
</dbReference>
<feature type="transmembrane region" description="Helical" evidence="6">
    <location>
        <begin position="110"/>
        <end position="130"/>
    </location>
</feature>
<feature type="transmembrane region" description="Helical" evidence="6">
    <location>
        <begin position="6"/>
        <end position="25"/>
    </location>
</feature>
<keyword evidence="5 6" id="KW-0472">Membrane</keyword>
<dbReference type="GO" id="GO:0005886">
    <property type="term" value="C:plasma membrane"/>
    <property type="evidence" value="ECO:0007669"/>
    <property type="project" value="UniProtKB-SubCell"/>
</dbReference>
<keyword evidence="2" id="KW-1003">Cell membrane</keyword>
<name>A0A7Z0J5Y5_9MICO</name>
<evidence type="ECO:0000256" key="2">
    <source>
        <dbReference type="ARBA" id="ARBA00022475"/>
    </source>
</evidence>
<dbReference type="InterPro" id="IPR042094">
    <property type="entry name" value="T2SS_GspF_sf"/>
</dbReference>
<dbReference type="AlphaFoldDB" id="A0A7Z0J5Y5"/>
<dbReference type="RefSeq" id="WP_179578358.1">
    <property type="nucleotide sequence ID" value="NZ_JACCFM010000001.1"/>
</dbReference>
<evidence type="ECO:0000256" key="4">
    <source>
        <dbReference type="ARBA" id="ARBA00022989"/>
    </source>
</evidence>
<keyword evidence="4 6" id="KW-1133">Transmembrane helix</keyword>
<accession>A0A7Z0J5Y5</accession>
<protein>
    <submittedName>
        <fullName evidence="8">Tight adherence protein C</fullName>
    </submittedName>
</protein>
<comment type="subcellular location">
    <subcellularLocation>
        <location evidence="1">Cell membrane</location>
        <topology evidence="1">Multi-pass membrane protein</topology>
    </subcellularLocation>
</comment>
<evidence type="ECO:0000256" key="3">
    <source>
        <dbReference type="ARBA" id="ARBA00022692"/>
    </source>
</evidence>
<sequence>MTSPMAWAVFLGSVLGLGLWSLVSVTPRFGRPRLAARVAPSLLDVSVEARKVVGRTTVSPIPVLGSIFAPLIQRMVRPFGALVGGADATERRLRQSGSRQSVDAFRALQLVWALVGIALASAAVLLLPAFQALPLLARLLLPLVGGVSAAFGRDLLLQRAAAHRVARIRSELPTVLEFLTLSLSAGEGILDGLRRVSKAGSGDVSKELFGVVAEVHAGVPLATALTSLTQRLQISALSRFVDQLIGALERGTPLADVLRAQAQDAREEAKRDLLESAGRKEVSMMVPIESPIGCF</sequence>
<gene>
    <name evidence="8" type="ORF">HNR05_001417</name>
</gene>
<evidence type="ECO:0000256" key="6">
    <source>
        <dbReference type="SAM" id="Phobius"/>
    </source>
</evidence>
<reference evidence="8 9" key="1">
    <citation type="submission" date="2020-07" db="EMBL/GenBank/DDBJ databases">
        <title>Sequencing the genomes of 1000 actinobacteria strains.</title>
        <authorList>
            <person name="Klenk H.-P."/>
        </authorList>
    </citation>
    <scope>NUCLEOTIDE SEQUENCE [LARGE SCALE GENOMIC DNA]</scope>
    <source>
        <strain evidence="8 9">LI1</strain>
    </source>
</reference>
<evidence type="ECO:0000259" key="7">
    <source>
        <dbReference type="Pfam" id="PF00482"/>
    </source>
</evidence>
<organism evidence="8 9">
    <name type="scientific">Glaciibacter psychrotolerans</name>
    <dbReference type="NCBI Taxonomy" id="670054"/>
    <lineage>
        <taxon>Bacteria</taxon>
        <taxon>Bacillati</taxon>
        <taxon>Actinomycetota</taxon>
        <taxon>Actinomycetes</taxon>
        <taxon>Micrococcales</taxon>
        <taxon>Microbacteriaceae</taxon>
        <taxon>Glaciibacter</taxon>
    </lineage>
</organism>
<dbReference type="Proteomes" id="UP000537260">
    <property type="component" value="Unassembled WGS sequence"/>
</dbReference>
<evidence type="ECO:0000256" key="1">
    <source>
        <dbReference type="ARBA" id="ARBA00004651"/>
    </source>
</evidence>
<keyword evidence="9" id="KW-1185">Reference proteome</keyword>
<keyword evidence="3 6" id="KW-0812">Transmembrane</keyword>
<evidence type="ECO:0000256" key="5">
    <source>
        <dbReference type="ARBA" id="ARBA00023136"/>
    </source>
</evidence>
<feature type="domain" description="Type II secretion system protein GspF" evidence="7">
    <location>
        <begin position="177"/>
        <end position="288"/>
    </location>
</feature>
<dbReference type="EMBL" id="JACCFM010000001">
    <property type="protein sequence ID" value="NYJ19626.1"/>
    <property type="molecule type" value="Genomic_DNA"/>
</dbReference>
<dbReference type="Gene3D" id="1.20.81.30">
    <property type="entry name" value="Type II secretion system (T2SS), domain F"/>
    <property type="match status" value="1"/>
</dbReference>
<proteinExistence type="predicted"/>
<evidence type="ECO:0000313" key="9">
    <source>
        <dbReference type="Proteomes" id="UP000537260"/>
    </source>
</evidence>
<dbReference type="InterPro" id="IPR018076">
    <property type="entry name" value="T2SS_GspF_dom"/>
</dbReference>